<keyword evidence="2" id="KW-1185">Reference proteome</keyword>
<dbReference type="RefSeq" id="XP_013318254.1">
    <property type="nucleotide sequence ID" value="XM_013462800.1"/>
</dbReference>
<dbReference type="OrthoDB" id="288942at2759"/>
<dbReference type="AlphaFoldDB" id="A0A0D2ESF7"/>
<gene>
    <name evidence="1" type="ORF">PV05_02236</name>
</gene>
<dbReference type="GeneID" id="25324144"/>
<name>A0A0D2ESF7_9EURO</name>
<dbReference type="HOGENOM" id="CLU_055163_2_0_1"/>
<organism evidence="1 2">
    <name type="scientific">Exophiala xenobiotica</name>
    <dbReference type="NCBI Taxonomy" id="348802"/>
    <lineage>
        <taxon>Eukaryota</taxon>
        <taxon>Fungi</taxon>
        <taxon>Dikarya</taxon>
        <taxon>Ascomycota</taxon>
        <taxon>Pezizomycotina</taxon>
        <taxon>Eurotiomycetes</taxon>
        <taxon>Chaetothyriomycetidae</taxon>
        <taxon>Chaetothyriales</taxon>
        <taxon>Herpotrichiellaceae</taxon>
        <taxon>Exophiala</taxon>
    </lineage>
</organism>
<reference evidence="1 2" key="1">
    <citation type="submission" date="2015-01" db="EMBL/GenBank/DDBJ databases">
        <title>The Genome Sequence of Exophiala xenobiotica CBS118157.</title>
        <authorList>
            <consortium name="The Broad Institute Genomics Platform"/>
            <person name="Cuomo C."/>
            <person name="de Hoog S."/>
            <person name="Gorbushina A."/>
            <person name="Stielow B."/>
            <person name="Teixiera M."/>
            <person name="Abouelleil A."/>
            <person name="Chapman S.B."/>
            <person name="Priest M."/>
            <person name="Young S.K."/>
            <person name="Wortman J."/>
            <person name="Nusbaum C."/>
            <person name="Birren B."/>
        </authorList>
    </citation>
    <scope>NUCLEOTIDE SEQUENCE [LARGE SCALE GENOMIC DNA]</scope>
    <source>
        <strain evidence="1 2">CBS 118157</strain>
    </source>
</reference>
<protein>
    <submittedName>
        <fullName evidence="1">Uncharacterized protein</fullName>
    </submittedName>
</protein>
<dbReference type="STRING" id="348802.A0A0D2ESF7"/>
<evidence type="ECO:0000313" key="1">
    <source>
        <dbReference type="EMBL" id="KIW57670.1"/>
    </source>
</evidence>
<sequence>MMDAIRVSPQGGSPLFSKLPAEIRAEIFALALRAADDTSKPYRPDRVFYRPGYHHHKKTNCALLRTCKRIYGETRLLPVSVNEHIFWLFNGPWLSIGRGNRHTSRWNDLVLRLNEDQKSAIQLVHIFAQQCNLESLPNFFGWRAFTFRTSCLHITIRHSDWWSWESPPASSDRLGICPWRENRTSCQQMLAEPTQPSLEYIKSRIERLTTWGGQVCQIEGLKVLKMEFETDKAKKSQLKVVTERAKGWKFPLTREETALIWTGKLEESSWEGLKKLKDDYQVLKEKPIADDLPKRKYYVVTMTWEAVPTSRLAS</sequence>
<dbReference type="EMBL" id="KN847318">
    <property type="protein sequence ID" value="KIW57670.1"/>
    <property type="molecule type" value="Genomic_DNA"/>
</dbReference>
<proteinExistence type="predicted"/>
<accession>A0A0D2ESF7</accession>
<evidence type="ECO:0000313" key="2">
    <source>
        <dbReference type="Proteomes" id="UP000054342"/>
    </source>
</evidence>
<dbReference type="Proteomes" id="UP000054342">
    <property type="component" value="Unassembled WGS sequence"/>
</dbReference>